<dbReference type="InterPro" id="IPR029063">
    <property type="entry name" value="SAM-dependent_MTases_sf"/>
</dbReference>
<evidence type="ECO:0000313" key="3">
    <source>
        <dbReference type="Proteomes" id="UP001500840"/>
    </source>
</evidence>
<comment type="caution">
    <text evidence="2">The sequence shown here is derived from an EMBL/GenBank/DDBJ whole genome shotgun (WGS) entry which is preliminary data.</text>
</comment>
<dbReference type="Pfam" id="PF13649">
    <property type="entry name" value="Methyltransf_25"/>
    <property type="match status" value="1"/>
</dbReference>
<dbReference type="Gene3D" id="3.40.50.150">
    <property type="entry name" value="Vaccinia Virus protein VP39"/>
    <property type="match status" value="1"/>
</dbReference>
<evidence type="ECO:0000259" key="1">
    <source>
        <dbReference type="Pfam" id="PF13649"/>
    </source>
</evidence>
<keyword evidence="2" id="KW-0489">Methyltransferase</keyword>
<dbReference type="CDD" id="cd02440">
    <property type="entry name" value="AdoMet_MTases"/>
    <property type="match status" value="1"/>
</dbReference>
<dbReference type="PANTHER" id="PTHR42912:SF80">
    <property type="entry name" value="METHYLTRANSFERASE DOMAIN-CONTAINING PROTEIN"/>
    <property type="match status" value="1"/>
</dbReference>
<reference evidence="3" key="1">
    <citation type="journal article" date="2019" name="Int. J. Syst. Evol. Microbiol.">
        <title>The Global Catalogue of Microorganisms (GCM) 10K type strain sequencing project: providing services to taxonomists for standard genome sequencing and annotation.</title>
        <authorList>
            <consortium name="The Broad Institute Genomics Platform"/>
            <consortium name="The Broad Institute Genome Sequencing Center for Infectious Disease"/>
            <person name="Wu L."/>
            <person name="Ma J."/>
        </authorList>
    </citation>
    <scope>NUCLEOTIDE SEQUENCE [LARGE SCALE GENOMIC DNA]</scope>
    <source>
        <strain evidence="3">JCM 17759</strain>
    </source>
</reference>
<protein>
    <submittedName>
        <fullName evidence="2">Class I SAM-dependent methyltransferase</fullName>
    </submittedName>
</protein>
<feature type="domain" description="Methyltransferase" evidence="1">
    <location>
        <begin position="42"/>
        <end position="141"/>
    </location>
</feature>
<dbReference type="GO" id="GO:0008168">
    <property type="term" value="F:methyltransferase activity"/>
    <property type="evidence" value="ECO:0007669"/>
    <property type="project" value="UniProtKB-KW"/>
</dbReference>
<dbReference type="PANTHER" id="PTHR42912">
    <property type="entry name" value="METHYLTRANSFERASE"/>
    <property type="match status" value="1"/>
</dbReference>
<accession>A0ABP8N0I5</accession>
<gene>
    <name evidence="2" type="ORF">GCM10023156_35540</name>
</gene>
<keyword evidence="2" id="KW-0808">Transferase</keyword>
<keyword evidence="3" id="KW-1185">Reference proteome</keyword>
<dbReference type="Proteomes" id="UP001500840">
    <property type="component" value="Unassembled WGS sequence"/>
</dbReference>
<proteinExistence type="predicted"/>
<sequence length="214" mass="23327">MNATEKFYDRISHAYDLIADGGEHVARERGLALLDIEPGESVLEIGFGTGHSLLTIAESVGPTGLVAGVDISSGMHDVAMKRLKQAGYTDRVALVVQETPPLPYTDSTFDCVVMSFTLELFPIERIPTVLAECRRVLKPGGRLGVVSMATVSDGQSESVVERTYVWMHTHFPHIVDCQPIPLERLVEEAGFSIAQQERIDLFTMPVAIVVASTS</sequence>
<evidence type="ECO:0000313" key="2">
    <source>
        <dbReference type="EMBL" id="GAA4457977.1"/>
    </source>
</evidence>
<dbReference type="EMBL" id="BAABGA010000043">
    <property type="protein sequence ID" value="GAA4457977.1"/>
    <property type="molecule type" value="Genomic_DNA"/>
</dbReference>
<dbReference type="InterPro" id="IPR041698">
    <property type="entry name" value="Methyltransf_25"/>
</dbReference>
<dbReference type="RefSeq" id="WP_345324180.1">
    <property type="nucleotide sequence ID" value="NZ_BAABGA010000043.1"/>
</dbReference>
<dbReference type="SUPFAM" id="SSF53335">
    <property type="entry name" value="S-adenosyl-L-methionine-dependent methyltransferases"/>
    <property type="match status" value="1"/>
</dbReference>
<dbReference type="InterPro" id="IPR050508">
    <property type="entry name" value="Methyltransf_Superfamily"/>
</dbReference>
<organism evidence="2 3">
    <name type="scientific">Novipirellula rosea</name>
    <dbReference type="NCBI Taxonomy" id="1031540"/>
    <lineage>
        <taxon>Bacteria</taxon>
        <taxon>Pseudomonadati</taxon>
        <taxon>Planctomycetota</taxon>
        <taxon>Planctomycetia</taxon>
        <taxon>Pirellulales</taxon>
        <taxon>Pirellulaceae</taxon>
        <taxon>Novipirellula</taxon>
    </lineage>
</organism>
<dbReference type="GO" id="GO:0032259">
    <property type="term" value="P:methylation"/>
    <property type="evidence" value="ECO:0007669"/>
    <property type="project" value="UniProtKB-KW"/>
</dbReference>
<name>A0ABP8N0I5_9BACT</name>